<reference evidence="1 2" key="1">
    <citation type="journal article" date="2016" name="Nat. Commun.">
        <title>Thousands of microbial genomes shed light on interconnected biogeochemical processes in an aquifer system.</title>
        <authorList>
            <person name="Anantharaman K."/>
            <person name="Brown C.T."/>
            <person name="Hug L.A."/>
            <person name="Sharon I."/>
            <person name="Castelle C.J."/>
            <person name="Probst A.J."/>
            <person name="Thomas B.C."/>
            <person name="Singh A."/>
            <person name="Wilkins M.J."/>
            <person name="Karaoz U."/>
            <person name="Brodie E.L."/>
            <person name="Williams K.H."/>
            <person name="Hubbard S.S."/>
            <person name="Banfield J.F."/>
        </authorList>
    </citation>
    <scope>NUCLEOTIDE SEQUENCE [LARGE SCALE GENOMIC DNA]</scope>
</reference>
<evidence type="ECO:0000313" key="1">
    <source>
        <dbReference type="EMBL" id="OGG52741.1"/>
    </source>
</evidence>
<sequence>MSRIDDFQGPEDINSQIDKLKKQAVVEMGRKSNADKQILEGVLNEMTDTVGQGPEISTDVDLAKSGAPVEEYIFNLHVLKLQHLGVNSQTAERLIAALLQQKRILAGGKLQ</sequence>
<protein>
    <submittedName>
        <fullName evidence="1">Uncharacterized protein</fullName>
    </submittedName>
</protein>
<organism evidence="1 2">
    <name type="scientific">Candidatus Kaiserbacteria bacterium RIFCSPHIGHO2_01_FULL_53_29</name>
    <dbReference type="NCBI Taxonomy" id="1798480"/>
    <lineage>
        <taxon>Bacteria</taxon>
        <taxon>Candidatus Kaiseribacteriota</taxon>
    </lineage>
</organism>
<comment type="caution">
    <text evidence="1">The sequence shown here is derived from an EMBL/GenBank/DDBJ whole genome shotgun (WGS) entry which is preliminary data.</text>
</comment>
<proteinExistence type="predicted"/>
<dbReference type="Proteomes" id="UP000176863">
    <property type="component" value="Unassembled WGS sequence"/>
</dbReference>
<accession>A0A1F6CUN6</accession>
<name>A0A1F6CUN6_9BACT</name>
<evidence type="ECO:0000313" key="2">
    <source>
        <dbReference type="Proteomes" id="UP000176863"/>
    </source>
</evidence>
<dbReference type="AlphaFoldDB" id="A0A1F6CUN6"/>
<gene>
    <name evidence="1" type="ORF">A2851_04025</name>
</gene>
<dbReference type="EMBL" id="MFKT01000023">
    <property type="protein sequence ID" value="OGG52741.1"/>
    <property type="molecule type" value="Genomic_DNA"/>
</dbReference>